<comment type="caution">
    <text evidence="8">The sequence shown here is derived from an EMBL/GenBank/DDBJ whole genome shotgun (WGS) entry which is preliminary data.</text>
</comment>
<keyword evidence="3 6" id="KW-0812">Transmembrane</keyword>
<organism evidence="8 9">
    <name type="scientific">Staphylococcus pragensis</name>
    <dbReference type="NCBI Taxonomy" id="1611836"/>
    <lineage>
        <taxon>Bacteria</taxon>
        <taxon>Bacillati</taxon>
        <taxon>Bacillota</taxon>
        <taxon>Bacilli</taxon>
        <taxon>Bacillales</taxon>
        <taxon>Staphylococcaceae</taxon>
        <taxon>Staphylococcus</taxon>
    </lineage>
</organism>
<comment type="subcellular location">
    <subcellularLocation>
        <location evidence="1">Endomembrane system</location>
        <topology evidence="1">Multi-pass membrane protein</topology>
    </subcellularLocation>
</comment>
<feature type="transmembrane region" description="Helical" evidence="6">
    <location>
        <begin position="192"/>
        <end position="212"/>
    </location>
</feature>
<feature type="domain" description="EamA" evidence="7">
    <location>
        <begin position="12"/>
        <end position="151"/>
    </location>
</feature>
<keyword evidence="9" id="KW-1185">Reference proteome</keyword>
<evidence type="ECO:0000259" key="7">
    <source>
        <dbReference type="Pfam" id="PF00892"/>
    </source>
</evidence>
<dbReference type="InterPro" id="IPR050638">
    <property type="entry name" value="AA-Vitamin_Transporters"/>
</dbReference>
<dbReference type="GO" id="GO:0016020">
    <property type="term" value="C:membrane"/>
    <property type="evidence" value="ECO:0007669"/>
    <property type="project" value="UniProtKB-SubCell"/>
</dbReference>
<evidence type="ECO:0000256" key="2">
    <source>
        <dbReference type="ARBA" id="ARBA00007362"/>
    </source>
</evidence>
<reference evidence="8 9" key="1">
    <citation type="submission" date="2019-04" db="EMBL/GenBank/DDBJ databases">
        <title>Genomic characterization of Staphylococcus petrasii strains.</title>
        <authorList>
            <person name="Vrbovska V."/>
            <person name="Kovarovic V."/>
            <person name="Maslanova I."/>
            <person name="Indrakova A."/>
            <person name="Petras P."/>
            <person name="Sedo O."/>
            <person name="Svec P."/>
            <person name="Fisarova L."/>
            <person name="Sedlacek I."/>
            <person name="Doskar J."/>
            <person name="Pantucek R."/>
        </authorList>
    </citation>
    <scope>NUCLEOTIDE SEQUENCE [LARGE SCALE GENOMIC DNA]</scope>
    <source>
        <strain evidence="8 9">CCM 8529</strain>
    </source>
</reference>
<dbReference type="AlphaFoldDB" id="A0A4Z1ATZ5"/>
<feature type="transmembrane region" description="Helical" evidence="6">
    <location>
        <begin position="110"/>
        <end position="130"/>
    </location>
</feature>
<comment type="similarity">
    <text evidence="2">Belongs to the EamA transporter family.</text>
</comment>
<dbReference type="RefSeq" id="WP_126564553.1">
    <property type="nucleotide sequence ID" value="NZ_BMCY01000011.1"/>
</dbReference>
<dbReference type="EMBL" id="SRPJ01000011">
    <property type="protein sequence ID" value="TGN22603.1"/>
    <property type="molecule type" value="Genomic_DNA"/>
</dbReference>
<feature type="transmembrane region" description="Helical" evidence="6">
    <location>
        <begin position="252"/>
        <end position="273"/>
    </location>
</feature>
<dbReference type="PANTHER" id="PTHR32322:SF2">
    <property type="entry name" value="EAMA DOMAIN-CONTAINING PROTEIN"/>
    <property type="match status" value="1"/>
</dbReference>
<protein>
    <submittedName>
        <fullName evidence="8">DMT family transporter</fullName>
    </submittedName>
</protein>
<dbReference type="InterPro" id="IPR037185">
    <property type="entry name" value="EmrE-like"/>
</dbReference>
<dbReference type="PANTHER" id="PTHR32322">
    <property type="entry name" value="INNER MEMBRANE TRANSPORTER"/>
    <property type="match status" value="1"/>
</dbReference>
<gene>
    <name evidence="8" type="ORF">E2558_11745</name>
</gene>
<sequence>MKLQQRSYLSFYVCIILTTICMGSSFPTGKYLISIEHVPPMLLGGWRFIIAGILILFFILLKRGIQELLPESNGSVFKGFVFVSVIGLLQTAGTMGLLNIAMAFGVSSSMSAVLLFTNPLWLAVLAHFLLNERLTKVKCFALVLGITGVAICLGLDRTLLGWGALVALCGSLGWACNTIVTKQFVFDKGAWVLTGWQLLLGGLIMLFISVILREYYSITYLNGWGWLWFWWLVFPASIGSFGLWFSSLKMRGATIASSFLFLVPLFSTIFSIIGLGEPFTLHIMVGGLCVIIALFFINYSPRHSNN</sequence>
<feature type="transmembrane region" description="Helical" evidence="6">
    <location>
        <begin position="279"/>
        <end position="299"/>
    </location>
</feature>
<feature type="transmembrane region" description="Helical" evidence="6">
    <location>
        <begin position="224"/>
        <end position="245"/>
    </location>
</feature>
<keyword evidence="5 6" id="KW-0472">Membrane</keyword>
<feature type="transmembrane region" description="Helical" evidence="6">
    <location>
        <begin position="137"/>
        <end position="156"/>
    </location>
</feature>
<evidence type="ECO:0000256" key="1">
    <source>
        <dbReference type="ARBA" id="ARBA00004127"/>
    </source>
</evidence>
<evidence type="ECO:0000256" key="3">
    <source>
        <dbReference type="ARBA" id="ARBA00022692"/>
    </source>
</evidence>
<feature type="transmembrane region" description="Helical" evidence="6">
    <location>
        <begin position="7"/>
        <end position="26"/>
    </location>
</feature>
<dbReference type="Pfam" id="PF00892">
    <property type="entry name" value="EamA"/>
    <property type="match status" value="2"/>
</dbReference>
<evidence type="ECO:0000313" key="9">
    <source>
        <dbReference type="Proteomes" id="UP000297459"/>
    </source>
</evidence>
<accession>A0A4Z1ATZ5</accession>
<name>A0A4Z1ATZ5_9STAP</name>
<keyword evidence="4 6" id="KW-1133">Transmembrane helix</keyword>
<dbReference type="SUPFAM" id="SSF103481">
    <property type="entry name" value="Multidrug resistance efflux transporter EmrE"/>
    <property type="match status" value="2"/>
</dbReference>
<evidence type="ECO:0000256" key="6">
    <source>
        <dbReference type="SAM" id="Phobius"/>
    </source>
</evidence>
<feature type="transmembrane region" description="Helical" evidence="6">
    <location>
        <begin position="162"/>
        <end position="180"/>
    </location>
</feature>
<dbReference type="Proteomes" id="UP000297459">
    <property type="component" value="Unassembled WGS sequence"/>
</dbReference>
<proteinExistence type="inferred from homology"/>
<feature type="transmembrane region" description="Helical" evidence="6">
    <location>
        <begin position="80"/>
        <end position="104"/>
    </location>
</feature>
<evidence type="ECO:0000256" key="5">
    <source>
        <dbReference type="ARBA" id="ARBA00023136"/>
    </source>
</evidence>
<evidence type="ECO:0000256" key="4">
    <source>
        <dbReference type="ARBA" id="ARBA00022989"/>
    </source>
</evidence>
<evidence type="ECO:0000313" key="8">
    <source>
        <dbReference type="EMBL" id="TGN22603.1"/>
    </source>
</evidence>
<feature type="domain" description="EamA" evidence="7">
    <location>
        <begin position="162"/>
        <end position="298"/>
    </location>
</feature>
<feature type="transmembrane region" description="Helical" evidence="6">
    <location>
        <begin position="38"/>
        <end position="60"/>
    </location>
</feature>
<dbReference type="InterPro" id="IPR000620">
    <property type="entry name" value="EamA_dom"/>
</dbReference>